<dbReference type="EMBL" id="JACTNZ010000004">
    <property type="protein sequence ID" value="KAG5551794.1"/>
    <property type="molecule type" value="Genomic_DNA"/>
</dbReference>
<comment type="caution">
    <text evidence="2">The sequence shown here is derived from an EMBL/GenBank/DDBJ whole genome shotgun (WGS) entry which is preliminary data.</text>
</comment>
<dbReference type="Proteomes" id="UP000823749">
    <property type="component" value="Chromosome 4"/>
</dbReference>
<evidence type="ECO:0000256" key="1">
    <source>
        <dbReference type="SAM" id="MobiDB-lite"/>
    </source>
</evidence>
<sequence length="92" mass="10786">MRRWTAFQGEPKPTPNPSTTEDPTNSSLRCGKWLLQSTKIRRSRGKLVFVLVPKLCVYFFKPTRTSPMSRSRKPRQNRFKSYFVIICSCFPL</sequence>
<keyword evidence="3" id="KW-1185">Reference proteome</keyword>
<evidence type="ECO:0000313" key="2">
    <source>
        <dbReference type="EMBL" id="KAG5551794.1"/>
    </source>
</evidence>
<gene>
    <name evidence="2" type="ORF">RHGRI_010023</name>
</gene>
<name>A0AAV6KHN9_9ERIC</name>
<reference evidence="2" key="1">
    <citation type="submission" date="2020-08" db="EMBL/GenBank/DDBJ databases">
        <title>Plant Genome Project.</title>
        <authorList>
            <person name="Zhang R.-G."/>
        </authorList>
    </citation>
    <scope>NUCLEOTIDE SEQUENCE</scope>
    <source>
        <strain evidence="2">WSP0</strain>
        <tissue evidence="2">Leaf</tissue>
    </source>
</reference>
<dbReference type="AlphaFoldDB" id="A0AAV6KHN9"/>
<protein>
    <submittedName>
        <fullName evidence="2">Uncharacterized protein</fullName>
    </submittedName>
</protein>
<feature type="region of interest" description="Disordered" evidence="1">
    <location>
        <begin position="1"/>
        <end position="26"/>
    </location>
</feature>
<evidence type="ECO:0000313" key="3">
    <source>
        <dbReference type="Proteomes" id="UP000823749"/>
    </source>
</evidence>
<accession>A0AAV6KHN9</accession>
<feature type="compositionally biased region" description="Polar residues" evidence="1">
    <location>
        <begin position="17"/>
        <end position="26"/>
    </location>
</feature>
<organism evidence="2 3">
    <name type="scientific">Rhododendron griersonianum</name>
    <dbReference type="NCBI Taxonomy" id="479676"/>
    <lineage>
        <taxon>Eukaryota</taxon>
        <taxon>Viridiplantae</taxon>
        <taxon>Streptophyta</taxon>
        <taxon>Embryophyta</taxon>
        <taxon>Tracheophyta</taxon>
        <taxon>Spermatophyta</taxon>
        <taxon>Magnoliopsida</taxon>
        <taxon>eudicotyledons</taxon>
        <taxon>Gunneridae</taxon>
        <taxon>Pentapetalae</taxon>
        <taxon>asterids</taxon>
        <taxon>Ericales</taxon>
        <taxon>Ericaceae</taxon>
        <taxon>Ericoideae</taxon>
        <taxon>Rhodoreae</taxon>
        <taxon>Rhododendron</taxon>
    </lineage>
</organism>
<proteinExistence type="predicted"/>